<dbReference type="EMBL" id="LAZR01066313">
    <property type="protein sequence ID" value="KKK53824.1"/>
    <property type="molecule type" value="Genomic_DNA"/>
</dbReference>
<reference evidence="1" key="1">
    <citation type="journal article" date="2015" name="Nature">
        <title>Complex archaea that bridge the gap between prokaryotes and eukaryotes.</title>
        <authorList>
            <person name="Spang A."/>
            <person name="Saw J.H."/>
            <person name="Jorgensen S.L."/>
            <person name="Zaremba-Niedzwiedzka K."/>
            <person name="Martijn J."/>
            <person name="Lind A.E."/>
            <person name="van Eijk R."/>
            <person name="Schleper C."/>
            <person name="Guy L."/>
            <person name="Ettema T.J."/>
        </authorList>
    </citation>
    <scope>NUCLEOTIDE SEQUENCE</scope>
</reference>
<gene>
    <name evidence="1" type="ORF">LCGC14_3090900</name>
</gene>
<comment type="caution">
    <text evidence="1">The sequence shown here is derived from an EMBL/GenBank/DDBJ whole genome shotgun (WGS) entry which is preliminary data.</text>
</comment>
<evidence type="ECO:0000313" key="1">
    <source>
        <dbReference type="EMBL" id="KKK53824.1"/>
    </source>
</evidence>
<organism evidence="1">
    <name type="scientific">marine sediment metagenome</name>
    <dbReference type="NCBI Taxonomy" id="412755"/>
    <lineage>
        <taxon>unclassified sequences</taxon>
        <taxon>metagenomes</taxon>
        <taxon>ecological metagenomes</taxon>
    </lineage>
</organism>
<accession>A0A0F8YHX9</accession>
<name>A0A0F8YHX9_9ZZZZ</name>
<proteinExistence type="predicted"/>
<protein>
    <submittedName>
        <fullName evidence="1">Uncharacterized protein</fullName>
    </submittedName>
</protein>
<sequence length="123" mass="13002">MANAATVVRTRRGRGQFGGFFSEFFQIQATILQDVAVAITDTFEYNMTLTGVALGDMVIGWSLEADLNDGTDSAIGMVTVSAANQVRFSLLADKGEFAAGAIASGTVFKALIGRPSPFWAEAN</sequence>
<dbReference type="AlphaFoldDB" id="A0A0F8YHX9"/>